<reference evidence="1" key="1">
    <citation type="submission" date="2021-02" db="EMBL/GenBank/DDBJ databases">
        <authorList>
            <person name="Dougan E. K."/>
            <person name="Rhodes N."/>
            <person name="Thang M."/>
            <person name="Chan C."/>
        </authorList>
    </citation>
    <scope>NUCLEOTIDE SEQUENCE</scope>
</reference>
<dbReference type="EMBL" id="CAJNDS010000002">
    <property type="protein sequence ID" value="CAE6911998.1"/>
    <property type="molecule type" value="Genomic_DNA"/>
</dbReference>
<dbReference type="OrthoDB" id="439453at2759"/>
<comment type="caution">
    <text evidence="1">The sequence shown here is derived from an EMBL/GenBank/DDBJ whole genome shotgun (WGS) entry which is preliminary data.</text>
</comment>
<dbReference type="AlphaFoldDB" id="A0A812G9J5"/>
<sequence length="410" mass="44805">MTSEIEQYMVYLAEATWKKGCCPGKQDAVGNVRSLFANFSYGATNLSVPAETNRSDYTYWLVYTLSSLIEQTTPAELLIFDSNGTVDAPFFVGQDLNLDNLEGTLQWTPQAVQIRLVGADAKYPGWSSYACGNQPAPLDAASIESEGRLSFSNALTRGSQTHFLVYARSSLAEQTTPAFIKFADAAALFQARDLFFSDGDLDEGEIAGNLSWAEPSVIGDVTFFRVYFSTTGTTQSGDTTSLLEEVDAPRRKTQGITALGLAHVVHRNHDMVGLTDKVIAPDTPLQSYVYLAVTSNSPSIEQRTPSTWLIYDEVASAANVSFVDLDLDETQLGGTIKWDPPARTVAVSAPLSASAQGWRTEKHPPPHVMFQEVRLVRGLTLWHTGSQKSHVPSNLWKLSNPIYPPSTCLS</sequence>
<organism evidence="1 2">
    <name type="scientific">Symbiodinium natans</name>
    <dbReference type="NCBI Taxonomy" id="878477"/>
    <lineage>
        <taxon>Eukaryota</taxon>
        <taxon>Sar</taxon>
        <taxon>Alveolata</taxon>
        <taxon>Dinophyceae</taxon>
        <taxon>Suessiales</taxon>
        <taxon>Symbiodiniaceae</taxon>
        <taxon>Symbiodinium</taxon>
    </lineage>
</organism>
<evidence type="ECO:0000313" key="1">
    <source>
        <dbReference type="EMBL" id="CAE6911998.1"/>
    </source>
</evidence>
<accession>A0A812G9J5</accession>
<dbReference type="Proteomes" id="UP000604046">
    <property type="component" value="Unassembled WGS sequence"/>
</dbReference>
<gene>
    <name evidence="1" type="ORF">SNAT2548_LOCUS148</name>
</gene>
<evidence type="ECO:0000313" key="2">
    <source>
        <dbReference type="Proteomes" id="UP000604046"/>
    </source>
</evidence>
<protein>
    <submittedName>
        <fullName evidence="1">Uncharacterized protein</fullName>
    </submittedName>
</protein>
<keyword evidence="2" id="KW-1185">Reference proteome</keyword>
<proteinExistence type="predicted"/>
<name>A0A812G9J5_9DINO</name>